<evidence type="ECO:0000256" key="2">
    <source>
        <dbReference type="ARBA" id="ARBA00022737"/>
    </source>
</evidence>
<keyword evidence="1 4" id="KW-0245">EGF-like domain</keyword>
<dbReference type="CDD" id="cd00054">
    <property type="entry name" value="EGF_CA"/>
    <property type="match status" value="2"/>
</dbReference>
<protein>
    <submittedName>
        <fullName evidence="9">Uncharacterized protein LOC110986994</fullName>
    </submittedName>
</protein>
<evidence type="ECO:0000313" key="9">
    <source>
        <dbReference type="RefSeq" id="XP_022105060.1"/>
    </source>
</evidence>
<dbReference type="InterPro" id="IPR000742">
    <property type="entry name" value="EGF"/>
</dbReference>
<evidence type="ECO:0000256" key="5">
    <source>
        <dbReference type="SAM" id="MobiDB-lite"/>
    </source>
</evidence>
<keyword evidence="6" id="KW-0472">Membrane</keyword>
<feature type="disulfide bond" evidence="4">
    <location>
        <begin position="726"/>
        <end position="735"/>
    </location>
</feature>
<proteinExistence type="predicted"/>
<accession>A0A8B7ZJK3</accession>
<keyword evidence="2" id="KW-0677">Repeat</keyword>
<evidence type="ECO:0000256" key="1">
    <source>
        <dbReference type="ARBA" id="ARBA00022536"/>
    </source>
</evidence>
<keyword evidence="6" id="KW-0812">Transmembrane</keyword>
<evidence type="ECO:0000256" key="6">
    <source>
        <dbReference type="SAM" id="Phobius"/>
    </source>
</evidence>
<evidence type="ECO:0000259" key="7">
    <source>
        <dbReference type="PROSITE" id="PS50026"/>
    </source>
</evidence>
<name>A0A8B7ZJK3_ACAPL</name>
<feature type="region of interest" description="Disordered" evidence="5">
    <location>
        <begin position="399"/>
        <end position="422"/>
    </location>
</feature>
<sequence length="905" mass="99608">MESLVKEHYWAIGTSRGARDLQDFVNVGLNQTATNSDLMGLLHHNTTYYVTLKAVNGAGLETIVECDGVTVLLEEPTADDVNTTTMFSEKFEEEVYPPDVQKSEDPTKTGTSWSKPEDESIISYEYCVSSSAELLDDVVPCMVVGGNSSGSVAIENGKIVVQAGDREERFNITDFQMPKESTHQVKTGAKFNMEPGKCLHTSMRMCNAAQLCKIVPSGTTMVLGNSDQVLTSHSGTDLILISPTVHRRKKRATDNHFDVTVATTGGLHVGGSLILGLLDVNRTNQEFTSDASPDYKPYITNPLYTIQYTSRLLRQRIRFVYEPTFYISSLGQIELQGPLVISLTLRTRGNWTEAKPRLIYWDTDHSEWRDAAKTCSDVDRITYLNGGDQVNVEVCSTQAPASSPSAAGRKRRAVQEEPVPTSPSYFSHETQFALAVVLDTIPNSPPVITNFIEKMIMNEDEGTLMYTFQAIDAENDVLVFELGSNKDLQGTATITEDGEFSYTPCADCYGIVNVHVTVRELQIFTEREFLSTGVDITIEVQPVNDNPVLYSAQNSQVVGNGRIALLTVEQNTGFNVAYKELSFELGAYDPDITDELTVVTQPPTYGTLTLTRVSKTVPTAQGCSEPSIDNEEPVIPCGLTLPRSEEDMSWTTSRFSYAPNPNYHGRDSFLVLVEDQSGAVSQLLEVQIAVLANPCINDGICRGPAEDPNCTSPARSDGFDSYSCLCQPGWFGDACQTHGTDSDECLSTPCEYPYVCYSHHGGYQCACPLSDPLCDSFNWRARVIIGIGSCMVVVFIIAALVLYEQQEHSKKNRFHIPPQMDSSVQPLSFNNTAGPAVSPTDTDVLAQAMIHVQSPGNLKDPDEIDEPVELLTFQWRPPPSFEDEDTTCLETENQGSVQDVHETVI</sequence>
<dbReference type="OrthoDB" id="10052132at2759"/>
<reference evidence="9" key="1">
    <citation type="submission" date="2025-08" db="UniProtKB">
        <authorList>
            <consortium name="RefSeq"/>
        </authorList>
    </citation>
    <scope>IDENTIFICATION</scope>
</reference>
<evidence type="ECO:0000256" key="3">
    <source>
        <dbReference type="ARBA" id="ARBA00023157"/>
    </source>
</evidence>
<dbReference type="Proteomes" id="UP000694845">
    <property type="component" value="Unplaced"/>
</dbReference>
<organism evidence="8 9">
    <name type="scientific">Acanthaster planci</name>
    <name type="common">Crown-of-thorns starfish</name>
    <dbReference type="NCBI Taxonomy" id="133434"/>
    <lineage>
        <taxon>Eukaryota</taxon>
        <taxon>Metazoa</taxon>
        <taxon>Echinodermata</taxon>
        <taxon>Eleutherozoa</taxon>
        <taxon>Asterozoa</taxon>
        <taxon>Asteroidea</taxon>
        <taxon>Valvatacea</taxon>
        <taxon>Valvatida</taxon>
        <taxon>Acanthasteridae</taxon>
        <taxon>Acanthaster</taxon>
    </lineage>
</organism>
<feature type="region of interest" description="Disordered" evidence="5">
    <location>
        <begin position="93"/>
        <end position="116"/>
    </location>
</feature>
<feature type="compositionally biased region" description="Polar residues" evidence="5">
    <location>
        <begin position="888"/>
        <end position="897"/>
    </location>
</feature>
<dbReference type="OMA" id="MPKESTH"/>
<dbReference type="PROSITE" id="PS00022">
    <property type="entry name" value="EGF_1"/>
    <property type="match status" value="1"/>
</dbReference>
<dbReference type="InterPro" id="IPR051022">
    <property type="entry name" value="Notch_Cell-Fate_Det"/>
</dbReference>
<dbReference type="Gene3D" id="2.10.25.10">
    <property type="entry name" value="Laminin"/>
    <property type="match status" value="1"/>
</dbReference>
<dbReference type="Pfam" id="PF17963">
    <property type="entry name" value="Big_9"/>
    <property type="match status" value="1"/>
</dbReference>
<dbReference type="RefSeq" id="XP_022105060.1">
    <property type="nucleotide sequence ID" value="XM_022249368.1"/>
</dbReference>
<feature type="region of interest" description="Disordered" evidence="5">
    <location>
        <begin position="881"/>
        <end position="905"/>
    </location>
</feature>
<keyword evidence="8" id="KW-1185">Reference proteome</keyword>
<keyword evidence="6" id="KW-1133">Transmembrane helix</keyword>
<feature type="transmembrane region" description="Helical" evidence="6">
    <location>
        <begin position="783"/>
        <end position="803"/>
    </location>
</feature>
<feature type="domain" description="EGF-like" evidence="7">
    <location>
        <begin position="691"/>
        <end position="736"/>
    </location>
</feature>
<dbReference type="PROSITE" id="PS01186">
    <property type="entry name" value="EGF_2"/>
    <property type="match status" value="1"/>
</dbReference>
<dbReference type="AlphaFoldDB" id="A0A8B7ZJK3"/>
<evidence type="ECO:0000313" key="8">
    <source>
        <dbReference type="Proteomes" id="UP000694845"/>
    </source>
</evidence>
<dbReference type="KEGG" id="aplc:110986994"/>
<comment type="caution">
    <text evidence="4">Lacks conserved residue(s) required for the propagation of feature annotation.</text>
</comment>
<keyword evidence="3 4" id="KW-1015">Disulfide bond</keyword>
<gene>
    <name evidence="9" type="primary">LOC110986994</name>
</gene>
<evidence type="ECO:0000256" key="4">
    <source>
        <dbReference type="PROSITE-ProRule" id="PRU00076"/>
    </source>
</evidence>
<dbReference type="GeneID" id="110986994"/>
<dbReference type="PROSITE" id="PS50026">
    <property type="entry name" value="EGF_3"/>
    <property type="match status" value="2"/>
</dbReference>
<feature type="domain" description="EGF-like" evidence="7">
    <location>
        <begin position="741"/>
        <end position="775"/>
    </location>
</feature>
<dbReference type="PANTHER" id="PTHR24049">
    <property type="entry name" value="CRUMBS FAMILY MEMBER"/>
    <property type="match status" value="1"/>
</dbReference>